<dbReference type="EMBL" id="BMAC01000353">
    <property type="protein sequence ID" value="GFP94511.1"/>
    <property type="molecule type" value="Genomic_DNA"/>
</dbReference>
<keyword evidence="5" id="KW-1185">Reference proteome</keyword>
<dbReference type="GO" id="GO:0004222">
    <property type="term" value="F:metalloendopeptidase activity"/>
    <property type="evidence" value="ECO:0007669"/>
    <property type="project" value="InterPro"/>
</dbReference>
<dbReference type="AlphaFoldDB" id="A0A830CJD5"/>
<dbReference type="InterPro" id="IPR039865">
    <property type="entry name" value="PPP2R3C"/>
</dbReference>
<comment type="subcellular location">
    <subcellularLocation>
        <location evidence="1">Cytoplasm</location>
    </subcellularLocation>
</comment>
<comment type="caution">
    <text evidence="4">The sequence shown here is derived from an EMBL/GenBank/DDBJ whole genome shotgun (WGS) entry which is preliminary data.</text>
</comment>
<dbReference type="Pfam" id="PF09768">
    <property type="entry name" value="Peptidase_M76"/>
    <property type="match status" value="1"/>
</dbReference>
<dbReference type="InterPro" id="IPR019165">
    <property type="entry name" value="Peptidase_M76_ATP23"/>
</dbReference>
<comment type="similarity">
    <text evidence="3">Belongs to the peptidase M76 family.</text>
</comment>
<reference evidence="4" key="1">
    <citation type="submission" date="2020-07" db="EMBL/GenBank/DDBJ databases">
        <title>Ethylene signaling mediates host invasion by parasitic plants.</title>
        <authorList>
            <person name="Yoshida S."/>
        </authorList>
    </citation>
    <scope>NUCLEOTIDE SEQUENCE</scope>
    <source>
        <strain evidence="4">Okayama</strain>
    </source>
</reference>
<dbReference type="GO" id="GO:0030865">
    <property type="term" value="P:cortical cytoskeleton organization"/>
    <property type="evidence" value="ECO:0007669"/>
    <property type="project" value="TreeGrafter"/>
</dbReference>
<dbReference type="PANTHER" id="PTHR12085:SF3">
    <property type="entry name" value="SERINE_THREONINE-PROTEIN PHOSPHATASE 2A REGULATORY SUBUNIT B'' SUBUNIT GAMMA"/>
    <property type="match status" value="1"/>
</dbReference>
<keyword evidence="3" id="KW-0378">Hydrolase</keyword>
<keyword evidence="2" id="KW-0963">Cytoplasm</keyword>
<keyword evidence="3" id="KW-0645">Protease</keyword>
<keyword evidence="3" id="KW-0479">Metal-binding</keyword>
<evidence type="ECO:0000256" key="1">
    <source>
        <dbReference type="ARBA" id="ARBA00004496"/>
    </source>
</evidence>
<accession>A0A830CJD5</accession>
<dbReference type="GO" id="GO:0046872">
    <property type="term" value="F:metal ion binding"/>
    <property type="evidence" value="ECO:0007669"/>
    <property type="project" value="UniProtKB-KW"/>
</dbReference>
<dbReference type="OrthoDB" id="285308at2759"/>
<dbReference type="PANTHER" id="PTHR12085">
    <property type="entry name" value="SERINE/THREONINE-PROTEIN PHOSPHATASE 2A REGULATORY SUBUNIT B'' SUBUNIT GAMMA"/>
    <property type="match status" value="1"/>
</dbReference>
<proteinExistence type="inferred from homology"/>
<name>A0A830CJD5_9LAMI</name>
<dbReference type="GO" id="GO:0005737">
    <property type="term" value="C:cytoplasm"/>
    <property type="evidence" value="ECO:0007669"/>
    <property type="project" value="UniProtKB-SubCell"/>
</dbReference>
<dbReference type="EC" id="3.4.24.-" evidence="3"/>
<keyword evidence="3" id="KW-0482">Metalloprotease</keyword>
<dbReference type="Proteomes" id="UP000653305">
    <property type="component" value="Unassembled WGS sequence"/>
</dbReference>
<organism evidence="4 5">
    <name type="scientific">Phtheirospermum japonicum</name>
    <dbReference type="NCBI Taxonomy" id="374723"/>
    <lineage>
        <taxon>Eukaryota</taxon>
        <taxon>Viridiplantae</taxon>
        <taxon>Streptophyta</taxon>
        <taxon>Embryophyta</taxon>
        <taxon>Tracheophyta</taxon>
        <taxon>Spermatophyta</taxon>
        <taxon>Magnoliopsida</taxon>
        <taxon>eudicotyledons</taxon>
        <taxon>Gunneridae</taxon>
        <taxon>Pentapetalae</taxon>
        <taxon>asterids</taxon>
        <taxon>lamiids</taxon>
        <taxon>Lamiales</taxon>
        <taxon>Orobanchaceae</taxon>
        <taxon>Orobanchaceae incertae sedis</taxon>
        <taxon>Phtheirospermum</taxon>
    </lineage>
</organism>
<evidence type="ECO:0000256" key="3">
    <source>
        <dbReference type="RuleBase" id="RU364057"/>
    </source>
</evidence>
<gene>
    <name evidence="4" type="ORF">PHJA_001595500</name>
</gene>
<dbReference type="GO" id="GO:0035303">
    <property type="term" value="P:regulation of dephosphorylation"/>
    <property type="evidence" value="ECO:0007669"/>
    <property type="project" value="InterPro"/>
</dbReference>
<dbReference type="GO" id="GO:0005819">
    <property type="term" value="C:spindle"/>
    <property type="evidence" value="ECO:0007669"/>
    <property type="project" value="TreeGrafter"/>
</dbReference>
<evidence type="ECO:0000256" key="2">
    <source>
        <dbReference type="ARBA" id="ARBA00022490"/>
    </source>
</evidence>
<sequence length="195" mass="22117">MVATSCQWLHLNHVHAVVQPLLKVNYFVATNLAAASSKLSRLIVVCSNRLQIQDEVTQVVIHELIHAYDECRAANLDWSNCAHHACREVVTDILHLQELETKRVLLDIFKVKQQKSAEAGTIPSFYKKKPEEGSIKHRVQRLAKYRFLKKQSDLLLNVDDLDAMWVCLRENCVIDDATGAEKLPCMPGDNNECSP</sequence>
<dbReference type="GO" id="GO:0006508">
    <property type="term" value="P:proteolysis"/>
    <property type="evidence" value="ECO:0007669"/>
    <property type="project" value="UniProtKB-KW"/>
</dbReference>
<evidence type="ECO:0000313" key="4">
    <source>
        <dbReference type="EMBL" id="GFP94511.1"/>
    </source>
</evidence>
<evidence type="ECO:0000313" key="5">
    <source>
        <dbReference type="Proteomes" id="UP000653305"/>
    </source>
</evidence>
<protein>
    <recommendedName>
        <fullName evidence="3">Mitochondrial inner membrane protease ATP23</fullName>
        <ecNumber evidence="3">3.4.24.-</ecNumber>
    </recommendedName>
</protein>
<dbReference type="GO" id="GO:0000226">
    <property type="term" value="P:microtubule cytoskeleton organization"/>
    <property type="evidence" value="ECO:0007669"/>
    <property type="project" value="TreeGrafter"/>
</dbReference>